<evidence type="ECO:0000256" key="1">
    <source>
        <dbReference type="SAM" id="SignalP"/>
    </source>
</evidence>
<dbReference type="RefSeq" id="WP_079703346.1">
    <property type="nucleotide sequence ID" value="NZ_FUYR01000003.1"/>
</dbReference>
<keyword evidence="1" id="KW-0732">Signal</keyword>
<dbReference type="Pfam" id="PF10677">
    <property type="entry name" value="DUF2490"/>
    <property type="match status" value="1"/>
</dbReference>
<sequence length="223" mass="26118">MRFFLFIVFFLSISVLGSAQNQIGLIPQINTDFKISDSWKVNAKTEGRQVFLQNPYPDDMNQRQFERLDLEFVATKKLAGQDALGAGYLIRRSKRSFTHRFIQQYSITQKLVGSRLAHRFRTDQTLEKDKSMQFRLRYRLSWEKALNGQEVDAKEFYLKLNNEYLGILQKAEANLEIRGLASLGYNFSDRDQIETGIDYRLEKVLDPLPVHKLFLNVGFYHSF</sequence>
<proteinExistence type="predicted"/>
<dbReference type="STRING" id="572036.SAMN05661099_2825"/>
<feature type="chain" id="PRO_5012594717" description="DUF2490 domain-containing protein" evidence="1">
    <location>
        <begin position="20"/>
        <end position="223"/>
    </location>
</feature>
<dbReference type="Proteomes" id="UP000189981">
    <property type="component" value="Unassembled WGS sequence"/>
</dbReference>
<dbReference type="OrthoDB" id="1121653at2"/>
<dbReference type="InterPro" id="IPR019619">
    <property type="entry name" value="DUF2490"/>
</dbReference>
<organism evidence="2 3">
    <name type="scientific">Daejeonella lutea</name>
    <dbReference type="NCBI Taxonomy" id="572036"/>
    <lineage>
        <taxon>Bacteria</taxon>
        <taxon>Pseudomonadati</taxon>
        <taxon>Bacteroidota</taxon>
        <taxon>Sphingobacteriia</taxon>
        <taxon>Sphingobacteriales</taxon>
        <taxon>Sphingobacteriaceae</taxon>
        <taxon>Daejeonella</taxon>
    </lineage>
</organism>
<gene>
    <name evidence="2" type="ORF">SAMN05661099_2825</name>
</gene>
<evidence type="ECO:0008006" key="4">
    <source>
        <dbReference type="Google" id="ProtNLM"/>
    </source>
</evidence>
<dbReference type="EMBL" id="FUYR01000003">
    <property type="protein sequence ID" value="SKB80802.1"/>
    <property type="molecule type" value="Genomic_DNA"/>
</dbReference>
<evidence type="ECO:0000313" key="3">
    <source>
        <dbReference type="Proteomes" id="UP000189981"/>
    </source>
</evidence>
<dbReference type="AlphaFoldDB" id="A0A1T5E9N7"/>
<keyword evidence="3" id="KW-1185">Reference proteome</keyword>
<accession>A0A1T5E9N7</accession>
<evidence type="ECO:0000313" key="2">
    <source>
        <dbReference type="EMBL" id="SKB80802.1"/>
    </source>
</evidence>
<reference evidence="3" key="1">
    <citation type="submission" date="2017-02" db="EMBL/GenBank/DDBJ databases">
        <authorList>
            <person name="Varghese N."/>
            <person name="Submissions S."/>
        </authorList>
    </citation>
    <scope>NUCLEOTIDE SEQUENCE [LARGE SCALE GENOMIC DNA]</scope>
    <source>
        <strain evidence="3">DSM 22385</strain>
    </source>
</reference>
<feature type="signal peptide" evidence="1">
    <location>
        <begin position="1"/>
        <end position="19"/>
    </location>
</feature>
<protein>
    <recommendedName>
        <fullName evidence="4">DUF2490 domain-containing protein</fullName>
    </recommendedName>
</protein>
<name>A0A1T5E9N7_9SPHI</name>